<dbReference type="EMBL" id="GBXM01085335">
    <property type="protein sequence ID" value="JAH23242.1"/>
    <property type="molecule type" value="Transcribed_RNA"/>
</dbReference>
<reference evidence="1" key="2">
    <citation type="journal article" date="2015" name="Fish Shellfish Immunol.">
        <title>Early steps in the European eel (Anguilla anguilla)-Vibrio vulnificus interaction in the gills: Role of the RtxA13 toxin.</title>
        <authorList>
            <person name="Callol A."/>
            <person name="Pajuelo D."/>
            <person name="Ebbesson L."/>
            <person name="Teles M."/>
            <person name="MacKenzie S."/>
            <person name="Amaro C."/>
        </authorList>
    </citation>
    <scope>NUCLEOTIDE SEQUENCE</scope>
</reference>
<protein>
    <submittedName>
        <fullName evidence="1">Uncharacterized protein</fullName>
    </submittedName>
</protein>
<organism evidence="1">
    <name type="scientific">Anguilla anguilla</name>
    <name type="common">European freshwater eel</name>
    <name type="synonym">Muraena anguilla</name>
    <dbReference type="NCBI Taxonomy" id="7936"/>
    <lineage>
        <taxon>Eukaryota</taxon>
        <taxon>Metazoa</taxon>
        <taxon>Chordata</taxon>
        <taxon>Craniata</taxon>
        <taxon>Vertebrata</taxon>
        <taxon>Euteleostomi</taxon>
        <taxon>Actinopterygii</taxon>
        <taxon>Neopterygii</taxon>
        <taxon>Teleostei</taxon>
        <taxon>Anguilliformes</taxon>
        <taxon>Anguillidae</taxon>
        <taxon>Anguilla</taxon>
    </lineage>
</organism>
<proteinExistence type="predicted"/>
<sequence length="33" mass="4139">MCNQLLFRFVSDRYRLKVKLRKYFVFLAREKAV</sequence>
<evidence type="ECO:0000313" key="1">
    <source>
        <dbReference type="EMBL" id="JAH23242.1"/>
    </source>
</evidence>
<dbReference type="AlphaFoldDB" id="A0A0E9R3D1"/>
<name>A0A0E9R3D1_ANGAN</name>
<accession>A0A0E9R3D1</accession>
<reference evidence="1" key="1">
    <citation type="submission" date="2014-11" db="EMBL/GenBank/DDBJ databases">
        <authorList>
            <person name="Amaro Gonzalez C."/>
        </authorList>
    </citation>
    <scope>NUCLEOTIDE SEQUENCE</scope>
</reference>